<proteinExistence type="predicted"/>
<dbReference type="FunCoup" id="A0A151Z584">
    <property type="interactions" value="1244"/>
</dbReference>
<dbReference type="InParanoid" id="A0A151Z584"/>
<dbReference type="InterPro" id="IPR002013">
    <property type="entry name" value="SAC_dom"/>
</dbReference>
<dbReference type="GO" id="GO:0005783">
    <property type="term" value="C:endoplasmic reticulum"/>
    <property type="evidence" value="ECO:0007669"/>
    <property type="project" value="TreeGrafter"/>
</dbReference>
<dbReference type="Proteomes" id="UP000076078">
    <property type="component" value="Unassembled WGS sequence"/>
</dbReference>
<dbReference type="OMA" id="ITKAQPV"/>
<evidence type="ECO:0000256" key="1">
    <source>
        <dbReference type="SAM" id="Phobius"/>
    </source>
</evidence>
<dbReference type="OrthoDB" id="405996at2759"/>
<evidence type="ECO:0000313" key="4">
    <source>
        <dbReference type="Proteomes" id="UP000076078"/>
    </source>
</evidence>
<dbReference type="GO" id="GO:0046856">
    <property type="term" value="P:phosphatidylinositol dephosphorylation"/>
    <property type="evidence" value="ECO:0007669"/>
    <property type="project" value="TreeGrafter"/>
</dbReference>
<dbReference type="PANTHER" id="PTHR45662">
    <property type="entry name" value="PHOSPHATIDYLINOSITIDE PHOSPHATASE SAC1"/>
    <property type="match status" value="1"/>
</dbReference>
<gene>
    <name evidence="3" type="ORF">DLAC_10379</name>
</gene>
<keyword evidence="1" id="KW-0812">Transmembrane</keyword>
<protein>
    <submittedName>
        <fullName evidence="3">Putative phosphoinositide phosphatase</fullName>
    </submittedName>
</protein>
<feature type="domain" description="SAC" evidence="2">
    <location>
        <begin position="116"/>
        <end position="447"/>
    </location>
</feature>
<evidence type="ECO:0000313" key="3">
    <source>
        <dbReference type="EMBL" id="KYQ89139.1"/>
    </source>
</evidence>
<dbReference type="Pfam" id="PF02383">
    <property type="entry name" value="Syja_N"/>
    <property type="match status" value="1"/>
</dbReference>
<comment type="caution">
    <text evidence="3">The sequence shown here is derived from an EMBL/GenBank/DDBJ whole genome shotgun (WGS) entry which is preliminary data.</text>
</comment>
<evidence type="ECO:0000259" key="2">
    <source>
        <dbReference type="PROSITE" id="PS50275"/>
    </source>
</evidence>
<keyword evidence="1" id="KW-0472">Membrane</keyword>
<keyword evidence="4" id="KW-1185">Reference proteome</keyword>
<dbReference type="PROSITE" id="PS50275">
    <property type="entry name" value="SAC"/>
    <property type="match status" value="1"/>
</dbReference>
<keyword evidence="1" id="KW-1133">Transmembrane helix</keyword>
<dbReference type="STRING" id="361077.A0A151Z584"/>
<accession>A0A151Z584</accession>
<dbReference type="EMBL" id="LODT01000042">
    <property type="protein sequence ID" value="KYQ89139.1"/>
    <property type="molecule type" value="Genomic_DNA"/>
</dbReference>
<feature type="transmembrane region" description="Helical" evidence="1">
    <location>
        <begin position="538"/>
        <end position="556"/>
    </location>
</feature>
<organism evidence="3 4">
    <name type="scientific">Tieghemostelium lacteum</name>
    <name type="common">Slime mold</name>
    <name type="synonym">Dictyostelium lacteum</name>
    <dbReference type="NCBI Taxonomy" id="361077"/>
    <lineage>
        <taxon>Eukaryota</taxon>
        <taxon>Amoebozoa</taxon>
        <taxon>Evosea</taxon>
        <taxon>Eumycetozoa</taxon>
        <taxon>Dictyostelia</taxon>
        <taxon>Dictyosteliales</taxon>
        <taxon>Raperosteliaceae</taxon>
        <taxon>Tieghemostelium</taxon>
    </lineage>
</organism>
<reference evidence="3 4" key="1">
    <citation type="submission" date="2015-12" db="EMBL/GenBank/DDBJ databases">
        <title>Dictyostelia acquired genes for synthesis and detection of signals that induce cell-type specialization by lateral gene transfer from prokaryotes.</title>
        <authorList>
            <person name="Gloeckner G."/>
            <person name="Schaap P."/>
        </authorList>
    </citation>
    <scope>NUCLEOTIDE SEQUENCE [LARGE SCALE GENOMIC DNA]</scope>
    <source>
        <strain evidence="3 4">TK</strain>
    </source>
</reference>
<dbReference type="PANTHER" id="PTHR45662:SF2">
    <property type="entry name" value="PHOSPHATIDYLINOSITOL-3-PHOSPHATASE SAC1"/>
    <property type="match status" value="1"/>
</dbReference>
<sequence length="581" mass="67589">MELINTNEKFILTNRKKNVLVIEKQNNEIYVGAEFNKINEGERVSNQTSIAGFIGIANLLSGNYLIVFRDSKRVGDVLGNEIYQIKAVELIPYHPNQQSLVSIPEQHSEEQHLEMIRWLLNSKDFYYCPNSVEFDVTQTLQRWNTIKDQKKPIWETADPRFFWNSDYLERVIKLAKSTNNNEVCQWIVPIFMGFVETGTLNGKVEFTLISRRNLNRAGTRYYVRGIDKEGNVANNVETEQIIQISKDTYSSFVQVRGSIPLFWSQFPDLKYKPKVQFYGTQQENDRPLSIHFNQLNQIYGNVTAVNLIDRKGSELALGNAFEKGVKDLKSEKTRFVWFDFHKECAKMRYDKIQILIDLIKPDIDKNSYFYVRHGQVVSRQTGIIRTNCIDNLDRTNVVQSIITRNSLTNQLDQLKLESSVFSDNHFNGIFKNIWANHGDTISLQYSGTGALKNDFTRTGKRSLRGVIRDGENSLARYYLNNFRDGVRQDSFYLFTHHNDIDLANHVERGSVGPSPIFYFLVILLLAFVFWWSYPIHPIASVIFWVGLLFILKKIAFKYNREIVDKPRLFPLESSYPLKRNL</sequence>
<dbReference type="GO" id="GO:0043812">
    <property type="term" value="F:phosphatidylinositol-4-phosphate phosphatase activity"/>
    <property type="evidence" value="ECO:0007669"/>
    <property type="project" value="TreeGrafter"/>
</dbReference>
<dbReference type="AlphaFoldDB" id="A0A151Z584"/>
<name>A0A151Z584_TIELA</name>